<evidence type="ECO:0000313" key="3">
    <source>
        <dbReference type="Proteomes" id="UP000050421"/>
    </source>
</evidence>
<dbReference type="EMBL" id="LJXT01000086">
    <property type="protein sequence ID" value="KPQ13564.1"/>
    <property type="molecule type" value="Genomic_DNA"/>
</dbReference>
<evidence type="ECO:0000259" key="1">
    <source>
        <dbReference type="Pfam" id="PF12728"/>
    </source>
</evidence>
<name>A0A0P7Y019_9BACT</name>
<feature type="domain" description="Helix-turn-helix" evidence="1">
    <location>
        <begin position="44"/>
        <end position="86"/>
    </location>
</feature>
<protein>
    <submittedName>
        <fullName evidence="2">HTH_17 domain protein</fullName>
    </submittedName>
</protein>
<dbReference type="PATRIC" id="fig|1305737.6.peg.3190"/>
<dbReference type="eggNOG" id="COG3311">
    <property type="taxonomic scope" value="Bacteria"/>
</dbReference>
<reference evidence="2 3" key="1">
    <citation type="submission" date="2015-09" db="EMBL/GenBank/DDBJ databases">
        <title>Identification and resolution of microdiversity through metagenomic sequencing of parallel consortia.</title>
        <authorList>
            <person name="Nelson W.C."/>
            <person name="Romine M.F."/>
            <person name="Lindemann S.R."/>
        </authorList>
    </citation>
    <scope>NUCLEOTIDE SEQUENCE [LARGE SCALE GENOMIC DNA]</scope>
    <source>
        <strain evidence="2">HL-49</strain>
    </source>
</reference>
<organism evidence="2 3">
    <name type="scientific">Algoriphagus marincola HL-49</name>
    <dbReference type="NCBI Taxonomy" id="1305737"/>
    <lineage>
        <taxon>Bacteria</taxon>
        <taxon>Pseudomonadati</taxon>
        <taxon>Bacteroidota</taxon>
        <taxon>Cytophagia</taxon>
        <taxon>Cytophagales</taxon>
        <taxon>Cyclobacteriaceae</taxon>
        <taxon>Algoriphagus</taxon>
    </lineage>
</organism>
<dbReference type="InterPro" id="IPR041657">
    <property type="entry name" value="HTH_17"/>
</dbReference>
<gene>
    <name evidence="2" type="ORF">HLUCCX10_12670</name>
</gene>
<dbReference type="Proteomes" id="UP000050421">
    <property type="component" value="Unassembled WGS sequence"/>
</dbReference>
<accession>A0A0P7Y019</accession>
<sequence>MENMENPFEALHRKLDALTYQVQKLSQPKPTGSNLKEWGGVDFASQITGYKPQTIYTKAGRGEIPHIKRDGKLWFEKTALLKWIETGIIEKLEGKN</sequence>
<proteinExistence type="predicted"/>
<dbReference type="STRING" id="1305737.GCA_000526355_01613"/>
<dbReference type="AlphaFoldDB" id="A0A0P7Y019"/>
<dbReference type="Pfam" id="PF12728">
    <property type="entry name" value="HTH_17"/>
    <property type="match status" value="1"/>
</dbReference>
<comment type="caution">
    <text evidence="2">The sequence shown here is derived from an EMBL/GenBank/DDBJ whole genome shotgun (WGS) entry which is preliminary data.</text>
</comment>
<evidence type="ECO:0000313" key="2">
    <source>
        <dbReference type="EMBL" id="KPQ13564.1"/>
    </source>
</evidence>